<organism evidence="1 2">
    <name type="scientific">Parapedobacter koreensis</name>
    <dbReference type="NCBI Taxonomy" id="332977"/>
    <lineage>
        <taxon>Bacteria</taxon>
        <taxon>Pseudomonadati</taxon>
        <taxon>Bacteroidota</taxon>
        <taxon>Sphingobacteriia</taxon>
        <taxon>Sphingobacteriales</taxon>
        <taxon>Sphingobacteriaceae</taxon>
        <taxon>Parapedobacter</taxon>
    </lineage>
</organism>
<evidence type="ECO:0000313" key="2">
    <source>
        <dbReference type="Proteomes" id="UP000198916"/>
    </source>
</evidence>
<dbReference type="Proteomes" id="UP000198916">
    <property type="component" value="Unassembled WGS sequence"/>
</dbReference>
<dbReference type="RefSeq" id="WP_262497346.1">
    <property type="nucleotide sequence ID" value="NZ_FNZR01000010.1"/>
</dbReference>
<gene>
    <name evidence="1" type="ORF">SAMN05421740_11015</name>
</gene>
<reference evidence="2" key="1">
    <citation type="submission" date="2016-10" db="EMBL/GenBank/DDBJ databases">
        <authorList>
            <person name="Varghese N."/>
            <person name="Submissions S."/>
        </authorList>
    </citation>
    <scope>NUCLEOTIDE SEQUENCE [LARGE SCALE GENOMIC DNA]</scope>
    <source>
        <strain evidence="2">Jip14</strain>
    </source>
</reference>
<dbReference type="EMBL" id="FNZR01000010">
    <property type="protein sequence ID" value="SEL78306.1"/>
    <property type="molecule type" value="Genomic_DNA"/>
</dbReference>
<evidence type="ECO:0000313" key="1">
    <source>
        <dbReference type="EMBL" id="SEL78306.1"/>
    </source>
</evidence>
<protein>
    <submittedName>
        <fullName evidence="1">Uncharacterized protein</fullName>
    </submittedName>
</protein>
<proteinExistence type="predicted"/>
<name>A0A1H7T201_9SPHI</name>
<keyword evidence="2" id="KW-1185">Reference proteome</keyword>
<sequence length="41" mass="4710">MKQAINERWVSLAIDIAKVGLQEAISRMINGYNRLYPFKNG</sequence>
<accession>A0A1H7T201</accession>
<dbReference type="STRING" id="332977.SAMN05421740_11015"/>
<dbReference type="AlphaFoldDB" id="A0A1H7T201"/>